<dbReference type="Gene3D" id="3.40.50.720">
    <property type="entry name" value="NAD(P)-binding Rossmann-like Domain"/>
    <property type="match status" value="1"/>
</dbReference>
<dbReference type="Proteomes" id="UP000246722">
    <property type="component" value="Unassembled WGS sequence"/>
</dbReference>
<name>A0A318A1I3_9MICO</name>
<dbReference type="InterPro" id="IPR055222">
    <property type="entry name" value="PRISE-like_Rossmann-fold"/>
</dbReference>
<dbReference type="PANTHER" id="PTHR32487:SF0">
    <property type="entry name" value="3-OXO-DELTA(4,5)-STEROID 5-BETA-REDUCTASE"/>
    <property type="match status" value="1"/>
</dbReference>
<gene>
    <name evidence="3" type="ORF">CTB96_04445</name>
</gene>
<proteinExistence type="predicted"/>
<protein>
    <submittedName>
        <fullName evidence="3">NAD-dependent dehydratase</fullName>
    </submittedName>
</protein>
<accession>A0A318A1I3</accession>
<comment type="caution">
    <text evidence="3">The sequence shown here is derived from an EMBL/GenBank/DDBJ whole genome shotgun (WGS) entry which is preliminary data.</text>
</comment>
<sequence length="374" mass="40823">MPISAQFPPAPDSLPGNTAGSTQRTALVAGASGIAGSALVDLLTAQGWSVLALSRTPVAARPGVIPVSADLRSVESLRTALAGHAPSHVFFTAWLRQDTETENIAVNSAMVRDLLTALADAPVEHVALMTGLKQYLGPFEAYGQGEVPDTPFHEDEPRLSVDNFYYAQEDELWAAARARGFTWSVHRAHTVIGHAVGNAMNMGSTLAVYAAICAELGRPFVFPGSETQWNGVTDMTEAGLLADQMVWAATTPAAADTAFNIVNGDTFRWRWLWPRLAAHFGLEWEGFVDAPRPLELQMVDAQPVWDRIMAKHDLVEADLTRLASWWHTDADLGRTMEVFADMGRSRAAGFTGYRDTEQAFLALFDRYRAERLIP</sequence>
<evidence type="ECO:0000256" key="1">
    <source>
        <dbReference type="SAM" id="MobiDB-lite"/>
    </source>
</evidence>
<organism evidence="3 4">
    <name type="scientific">Cryobacterium arcticum</name>
    <dbReference type="NCBI Taxonomy" id="670052"/>
    <lineage>
        <taxon>Bacteria</taxon>
        <taxon>Bacillati</taxon>
        <taxon>Actinomycetota</taxon>
        <taxon>Actinomycetes</taxon>
        <taxon>Micrococcales</taxon>
        <taxon>Microbacteriaceae</taxon>
        <taxon>Cryobacterium</taxon>
    </lineage>
</organism>
<dbReference type="PANTHER" id="PTHR32487">
    <property type="entry name" value="3-OXO-DELTA(4,5)-STEROID 5-BETA-REDUCTASE"/>
    <property type="match status" value="1"/>
</dbReference>
<dbReference type="Pfam" id="PF22917">
    <property type="entry name" value="PRISE"/>
    <property type="match status" value="1"/>
</dbReference>
<evidence type="ECO:0000259" key="2">
    <source>
        <dbReference type="Pfam" id="PF22917"/>
    </source>
</evidence>
<keyword evidence="4" id="KW-1185">Reference proteome</keyword>
<dbReference type="CDD" id="cd08948">
    <property type="entry name" value="5beta-POR_like_SDR_a"/>
    <property type="match status" value="1"/>
</dbReference>
<evidence type="ECO:0000313" key="4">
    <source>
        <dbReference type="Proteomes" id="UP000246722"/>
    </source>
</evidence>
<dbReference type="InterPro" id="IPR036291">
    <property type="entry name" value="NAD(P)-bd_dom_sf"/>
</dbReference>
<dbReference type="EMBL" id="QHLY01000005">
    <property type="protein sequence ID" value="PXA72152.1"/>
    <property type="molecule type" value="Genomic_DNA"/>
</dbReference>
<evidence type="ECO:0000313" key="3">
    <source>
        <dbReference type="EMBL" id="PXA72152.1"/>
    </source>
</evidence>
<dbReference type="AlphaFoldDB" id="A0A318A1I3"/>
<feature type="region of interest" description="Disordered" evidence="1">
    <location>
        <begin position="1"/>
        <end position="21"/>
    </location>
</feature>
<dbReference type="SUPFAM" id="SSF51735">
    <property type="entry name" value="NAD(P)-binding Rossmann-fold domains"/>
    <property type="match status" value="1"/>
</dbReference>
<dbReference type="RefSeq" id="WP_110125679.1">
    <property type="nucleotide sequence ID" value="NZ_QHLY01000005.1"/>
</dbReference>
<feature type="domain" description="PRISE-like Rossmann-fold" evidence="2">
    <location>
        <begin position="87"/>
        <end position="374"/>
    </location>
</feature>
<dbReference type="OrthoDB" id="4392084at2"/>
<reference evidence="3 4" key="1">
    <citation type="submission" date="2018-05" db="EMBL/GenBank/DDBJ databases">
        <title>Genetic diversity of glacier-inhabiting Cryobacterium bacteria in China and description of Cryobacterium mengkeensis sp. nov. and Arthrobacter glacialis sp. nov.</title>
        <authorList>
            <person name="Liu Q."/>
            <person name="Xin Y.-H."/>
        </authorList>
    </citation>
    <scope>NUCLEOTIDE SEQUENCE [LARGE SCALE GENOMIC DNA]</scope>
    <source>
        <strain evidence="3 4">SK-1</strain>
    </source>
</reference>